<dbReference type="RefSeq" id="WP_320686805.1">
    <property type="nucleotide sequence ID" value="NZ_JAXBLV010000176.1"/>
</dbReference>
<keyword evidence="2" id="KW-1185">Reference proteome</keyword>
<accession>A0ABU5F086</accession>
<name>A0ABU5F086_9BACT</name>
<proteinExistence type="predicted"/>
<sequence>MTAAAQRMAVLAGARDAFARAQVMLRELAGWELDDELIRQRTHATARRLSASRGARTDDRRFTAAAGAVEVQIDAGKVNTTTGWRDVKVCAIGKRKPGEPAAPAKWGDRVLPPPTIRTVVANVEEVGAFAVRVRAEADRLKVTTGADVTVLGDGAEWIWNLAADVLPQAAGVLDVYHAAEHIGTAVKAVWGDTAEATAHRQSGLLAVVADGKAGIERWIADRFGERPPGADGDPLRDLAGYLGAHPTRLGYAERLAKGRSIGSGLIEGSIKQLVNRRMKLTGARWRVEHVGPLVELAAVVDTPDWHHFWTAA</sequence>
<dbReference type="Proteomes" id="UP001272242">
    <property type="component" value="Unassembled WGS sequence"/>
</dbReference>
<evidence type="ECO:0000313" key="2">
    <source>
        <dbReference type="Proteomes" id="UP001272242"/>
    </source>
</evidence>
<reference evidence="2" key="1">
    <citation type="journal article" date="2023" name="Mar. Drugs">
        <title>Gemmata algarum, a Novel Planctomycete Isolated from an Algal Mat, Displays Antimicrobial Activity.</title>
        <authorList>
            <person name="Kumar G."/>
            <person name="Kallscheuer N."/>
            <person name="Kashif M."/>
            <person name="Ahamad S."/>
            <person name="Jagadeeshwari U."/>
            <person name="Pannikurungottu S."/>
            <person name="Haufschild T."/>
            <person name="Kabuu M."/>
            <person name="Sasikala C."/>
            <person name="Jogler C."/>
            <person name="Ramana C."/>
        </authorList>
    </citation>
    <scope>NUCLEOTIDE SEQUENCE [LARGE SCALE GENOMIC DNA]</scope>
    <source>
        <strain evidence="2">JC673</strain>
    </source>
</reference>
<organism evidence="1 2">
    <name type="scientific">Gemmata algarum</name>
    <dbReference type="NCBI Taxonomy" id="2975278"/>
    <lineage>
        <taxon>Bacteria</taxon>
        <taxon>Pseudomonadati</taxon>
        <taxon>Planctomycetota</taxon>
        <taxon>Planctomycetia</taxon>
        <taxon>Gemmatales</taxon>
        <taxon>Gemmataceae</taxon>
        <taxon>Gemmata</taxon>
    </lineage>
</organism>
<dbReference type="EMBL" id="JAXBLV010000176">
    <property type="protein sequence ID" value="MDY3560175.1"/>
    <property type="molecule type" value="Genomic_DNA"/>
</dbReference>
<gene>
    <name evidence="1" type="ORF">R5W23_001400</name>
</gene>
<evidence type="ECO:0000313" key="1">
    <source>
        <dbReference type="EMBL" id="MDY3560175.1"/>
    </source>
</evidence>
<comment type="caution">
    <text evidence="1">The sequence shown here is derived from an EMBL/GenBank/DDBJ whole genome shotgun (WGS) entry which is preliminary data.</text>
</comment>
<protein>
    <submittedName>
        <fullName evidence="1">ISKra4 family transposase</fullName>
    </submittedName>
</protein>